<name>A0A836CCH2_9STRA</name>
<dbReference type="Gene3D" id="2.160.20.10">
    <property type="entry name" value="Single-stranded right-handed beta-helix, Pectin lyase-like"/>
    <property type="match status" value="1"/>
</dbReference>
<evidence type="ECO:0008006" key="4">
    <source>
        <dbReference type="Google" id="ProtNLM"/>
    </source>
</evidence>
<reference evidence="2" key="1">
    <citation type="submission" date="2021-02" db="EMBL/GenBank/DDBJ databases">
        <title>First Annotated Genome of the Yellow-green Alga Tribonema minus.</title>
        <authorList>
            <person name="Mahan K.M."/>
        </authorList>
    </citation>
    <scope>NUCLEOTIDE SEQUENCE</scope>
    <source>
        <strain evidence="2">UTEX B ZZ1240</strain>
    </source>
</reference>
<dbReference type="OrthoDB" id="3257538at2759"/>
<dbReference type="AlphaFoldDB" id="A0A836CCH2"/>
<gene>
    <name evidence="2" type="ORF">JKP88DRAFT_280654</name>
</gene>
<dbReference type="InterPro" id="IPR011990">
    <property type="entry name" value="TPR-like_helical_dom_sf"/>
</dbReference>
<dbReference type="Proteomes" id="UP000664859">
    <property type="component" value="Unassembled WGS sequence"/>
</dbReference>
<dbReference type="SUPFAM" id="SSF48452">
    <property type="entry name" value="TPR-like"/>
    <property type="match status" value="1"/>
</dbReference>
<dbReference type="GO" id="GO:0005884">
    <property type="term" value="C:actin filament"/>
    <property type="evidence" value="ECO:0007669"/>
    <property type="project" value="TreeGrafter"/>
</dbReference>
<evidence type="ECO:0000313" key="2">
    <source>
        <dbReference type="EMBL" id="KAG5179096.1"/>
    </source>
</evidence>
<dbReference type="PANTHER" id="PTHR48226">
    <property type="entry name" value="OS06G0326200 PROTEIN"/>
    <property type="match status" value="1"/>
</dbReference>
<organism evidence="2 3">
    <name type="scientific">Tribonema minus</name>
    <dbReference type="NCBI Taxonomy" id="303371"/>
    <lineage>
        <taxon>Eukaryota</taxon>
        <taxon>Sar</taxon>
        <taxon>Stramenopiles</taxon>
        <taxon>Ochrophyta</taxon>
        <taxon>PX clade</taxon>
        <taxon>Xanthophyceae</taxon>
        <taxon>Tribonematales</taxon>
        <taxon>Tribonemataceae</taxon>
        <taxon>Tribonema</taxon>
    </lineage>
</organism>
<dbReference type="InterPro" id="IPR053099">
    <property type="entry name" value="WAS/WASL-interacting_domain"/>
</dbReference>
<dbReference type="Gene3D" id="1.25.40.10">
    <property type="entry name" value="Tetratricopeptide repeat domain"/>
    <property type="match status" value="1"/>
</dbReference>
<dbReference type="InterPro" id="IPR012334">
    <property type="entry name" value="Pectin_lyas_fold"/>
</dbReference>
<keyword evidence="3" id="KW-1185">Reference proteome</keyword>
<dbReference type="InterPro" id="IPR011050">
    <property type="entry name" value="Pectin_lyase_fold/virulence"/>
</dbReference>
<proteinExistence type="predicted"/>
<sequence>MAGAAAAYTEGLSSNTSAALLTNRAACHLRLGNAAAAAGDCLAALEVDPCNTKALYRLSKALTDDAFTNDPAAAQDAALVHLFPLLKLGAQVVVLRPGVYTISSSFPLGLSADYGDSGVLVAGPGSAAELDRCQLRRTGLAAYGGAQHVALTDCQILGSKAEGILADGTFVNAATLAQHEARATTGGAASDARRVSEQAEQWGRQRGVQLEMTLTNCLIAQSGLFGVSADHGARVALHACSLEGNGINAVFVKGCTDAAVAACRIIFSGATAKARWGGARHRQCGVQVGINYSGSVSVVGCAFIGPELLSVVEDIKEHLADANAMRGVGLWSRPAVLQGNLHFPGSSALEPGVVPTAEALASRLPQGAPGLLPRVSARHSEPSNAQLRRICHTTQEAPWAPTATEFYAIGNTHGYDIAGGLPGDAVEARILLAASGDVRNLLATAAAIFGGQKSAAGGDDGQCCSGCGASEGAGSAGSGGSSSSAGGSSSTGGGDRSSHSFKVAVVMNDGNLSTLARNAALLHMAVEAAAPAEAVLAVWADQALSEQHAQLLAASLTQLAESPWPRWLRARCSLKGAAALSNEQGSSAQDGAEAALRGVFRSRAACKMPASELLTQRAALLRERTVRDHAIDLSLAALGATGGAAAAAERGQQRGGGGPRKSAAQREVAAYIDSAALTPTAQQRLTSANPTFLLAPDLQYTVYYSSSIYRAVALGPSGGGAADSSSSRSLYARLLSTVTDQLAVAADALRSGAMSCTLMPGDVITVMTAPAPPEPEASAAAPPFDFIDRSNVADYVSLPTLAAPPPLAPPPVQAQLGGTPLSTYQDLIGLQLVGDSPLVGFDAATRLEWRPAAEAAAAAHTAPSLLLDLLLPARDHFLSVTAAAAAASSGSGLCAAAGPLALAHLVALAAPHDADAVLRTLLRCCGGGGGGDGGGGSGSGGGGSGADAALFKWELSLHALLQEEHAPALQRVTYAAQPSAALLCVRDCPLMLAFGRRALPRGGAVGTSAGAVKQLLSAFAWHVETATATFLLSASVLEQCGAWHISLCALSPGAGLVVVGTSMCLSALPSRECAPPRWRAAAAARASITPTAAGTAAAAAAAATPAAGEDAAGAAAARLASDAGAPTVPGPLVCDAAMLERICANAAASPAATAWLGTVHAAHAATRTELVIDVVAPSVLPAASDAAVTARVIDGSFVVHVQRKHVGKGSSS</sequence>
<dbReference type="SUPFAM" id="SSF51126">
    <property type="entry name" value="Pectin lyase-like"/>
    <property type="match status" value="1"/>
</dbReference>
<evidence type="ECO:0000313" key="3">
    <source>
        <dbReference type="Proteomes" id="UP000664859"/>
    </source>
</evidence>
<comment type="caution">
    <text evidence="2">The sequence shown here is derived from an EMBL/GenBank/DDBJ whole genome shotgun (WGS) entry which is preliminary data.</text>
</comment>
<accession>A0A836CCH2</accession>
<feature type="region of interest" description="Disordered" evidence="1">
    <location>
        <begin position="475"/>
        <end position="495"/>
    </location>
</feature>
<dbReference type="EMBL" id="JAFCMP010000501">
    <property type="protein sequence ID" value="KAG5179096.1"/>
    <property type="molecule type" value="Genomic_DNA"/>
</dbReference>
<protein>
    <recommendedName>
        <fullName evidence="4">Right handed beta helix domain-containing protein</fullName>
    </recommendedName>
</protein>
<dbReference type="GO" id="GO:0030048">
    <property type="term" value="P:actin filament-based movement"/>
    <property type="evidence" value="ECO:0007669"/>
    <property type="project" value="TreeGrafter"/>
</dbReference>
<evidence type="ECO:0000256" key="1">
    <source>
        <dbReference type="SAM" id="MobiDB-lite"/>
    </source>
</evidence>
<dbReference type="PANTHER" id="PTHR48226:SF1">
    <property type="entry name" value="WAS_WASL-INTERACTING PROTEIN FAMILY MEMBER 1"/>
    <property type="match status" value="1"/>
</dbReference>